<dbReference type="Pfam" id="PF00107">
    <property type="entry name" value="ADH_zinc_N"/>
    <property type="match status" value="1"/>
</dbReference>
<reference evidence="9 10" key="1">
    <citation type="submission" date="2016-08" db="EMBL/GenBank/DDBJ databases">
        <title>Draft genome sequence of allopolyploid Zygosaccharomyces rouxii.</title>
        <authorList>
            <person name="Watanabe J."/>
            <person name="Uehara K."/>
            <person name="Mogi Y."/>
            <person name="Tsukioka Y."/>
        </authorList>
    </citation>
    <scope>NUCLEOTIDE SEQUENCE [LARGE SCALE GENOMIC DNA]</scope>
    <source>
        <strain evidence="9 10">NBRC 110957</strain>
    </source>
</reference>
<proteinExistence type="inferred from homology"/>
<evidence type="ECO:0000256" key="3">
    <source>
        <dbReference type="ARBA" id="ARBA00022723"/>
    </source>
</evidence>
<dbReference type="InterPro" id="IPR011032">
    <property type="entry name" value="GroES-like_sf"/>
</dbReference>
<dbReference type="Pfam" id="PF08240">
    <property type="entry name" value="ADH_N"/>
    <property type="match status" value="1"/>
</dbReference>
<keyword evidence="6" id="KW-0520">NAD</keyword>
<keyword evidence="4 7" id="KW-0862">Zinc</keyword>
<evidence type="ECO:0000256" key="2">
    <source>
        <dbReference type="ARBA" id="ARBA00008072"/>
    </source>
</evidence>
<keyword evidence="3 7" id="KW-0479">Metal-binding</keyword>
<comment type="cofactor">
    <cofactor evidence="1 7">
        <name>Zn(2+)</name>
        <dbReference type="ChEBI" id="CHEBI:29105"/>
    </cofactor>
</comment>
<dbReference type="SMART" id="SM00829">
    <property type="entry name" value="PKS_ER"/>
    <property type="match status" value="1"/>
</dbReference>
<evidence type="ECO:0000313" key="10">
    <source>
        <dbReference type="Proteomes" id="UP000187013"/>
    </source>
</evidence>
<evidence type="ECO:0000313" key="9">
    <source>
        <dbReference type="EMBL" id="GAV54785.1"/>
    </source>
</evidence>
<dbReference type="InterPro" id="IPR036291">
    <property type="entry name" value="NAD(P)-bd_dom_sf"/>
</dbReference>
<evidence type="ECO:0000256" key="6">
    <source>
        <dbReference type="ARBA" id="ARBA00023027"/>
    </source>
</evidence>
<dbReference type="PANTHER" id="PTHR43161">
    <property type="entry name" value="SORBITOL DEHYDROGENASE"/>
    <property type="match status" value="1"/>
</dbReference>
<feature type="domain" description="Enoyl reductase (ER)" evidence="8">
    <location>
        <begin position="13"/>
        <end position="347"/>
    </location>
</feature>
<dbReference type="InterPro" id="IPR020843">
    <property type="entry name" value="ER"/>
</dbReference>
<dbReference type="InterPro" id="IPR013154">
    <property type="entry name" value="ADH-like_N"/>
</dbReference>
<dbReference type="PANTHER" id="PTHR43161:SF9">
    <property type="entry name" value="SORBITOL DEHYDROGENASE"/>
    <property type="match status" value="1"/>
</dbReference>
<dbReference type="GO" id="GO:0003939">
    <property type="term" value="F:L-iditol 2-dehydrogenase (NAD+) activity"/>
    <property type="evidence" value="ECO:0007669"/>
    <property type="project" value="TreeGrafter"/>
</dbReference>
<evidence type="ECO:0000256" key="1">
    <source>
        <dbReference type="ARBA" id="ARBA00001947"/>
    </source>
</evidence>
<dbReference type="SUPFAM" id="SSF50129">
    <property type="entry name" value="GroES-like"/>
    <property type="match status" value="1"/>
</dbReference>
<dbReference type="AlphaFoldDB" id="A0A1Q3AGN5"/>
<dbReference type="InterPro" id="IPR013149">
    <property type="entry name" value="ADH-like_C"/>
</dbReference>
<keyword evidence="5" id="KW-0560">Oxidoreductase</keyword>
<dbReference type="InterPro" id="IPR002328">
    <property type="entry name" value="ADH_Zn_CS"/>
</dbReference>
<dbReference type="SUPFAM" id="SSF51735">
    <property type="entry name" value="NAD(P)-binding Rossmann-fold domains"/>
    <property type="match status" value="1"/>
</dbReference>
<dbReference type="GO" id="GO:0008270">
    <property type="term" value="F:zinc ion binding"/>
    <property type="evidence" value="ECO:0007669"/>
    <property type="project" value="InterPro"/>
</dbReference>
<organism evidence="9 10">
    <name type="scientific">Zygosaccharomyces rouxii</name>
    <dbReference type="NCBI Taxonomy" id="4956"/>
    <lineage>
        <taxon>Eukaryota</taxon>
        <taxon>Fungi</taxon>
        <taxon>Dikarya</taxon>
        <taxon>Ascomycota</taxon>
        <taxon>Saccharomycotina</taxon>
        <taxon>Saccharomycetes</taxon>
        <taxon>Saccharomycetales</taxon>
        <taxon>Saccharomycetaceae</taxon>
        <taxon>Zygosaccharomyces</taxon>
    </lineage>
</organism>
<protein>
    <recommendedName>
        <fullName evidence="8">Enoyl reductase (ER) domain-containing protein</fullName>
    </recommendedName>
</protein>
<dbReference type="Proteomes" id="UP000187013">
    <property type="component" value="Unassembled WGS sequence"/>
</dbReference>
<gene>
    <name evidence="9" type="ORF">ZYGR_0AS01080</name>
</gene>
<dbReference type="OrthoDB" id="3941538at2759"/>
<accession>A0A1Q3AGN5</accession>
<dbReference type="Gene3D" id="3.90.180.10">
    <property type="entry name" value="Medium-chain alcohol dehydrogenases, catalytic domain"/>
    <property type="match status" value="1"/>
</dbReference>
<sequence>MTKQDAIVLQKPGVITVDKRDVPEIKDPHYVKLHIKATGICGSDVHYYTKGAIGQFVVKSPMVLGHESSGIVAEVGSAVTNVKVGDRVAIEPGIPSRYSDETMSGNYNLCPHMVFAATPPYDGTLTKYYLAPEDFVYKMPDHLSFEEGALAEPMSVGVHANKLAGTRFGSKVLVSGAGPVGLLAGAVARAFGATEVVFVDIAEDKLERSKQFGATHTVLSCTDEDRFVSEVSKVLGGDLPNIVLECSGAQPAIRCGVKACKTGGQYVQIGMGRDDVNFPISAVGTRELTFHGSFRYKKGDFADSVALLSTGRINGKPLISHRFTFDKAPDAYKFNAEHGGEVVKTIITGPE</sequence>
<evidence type="ECO:0000256" key="7">
    <source>
        <dbReference type="RuleBase" id="RU361277"/>
    </source>
</evidence>
<dbReference type="InterPro" id="IPR045306">
    <property type="entry name" value="SDH-like"/>
</dbReference>
<dbReference type="EMBL" id="BDGX01000045">
    <property type="protein sequence ID" value="GAV54785.1"/>
    <property type="molecule type" value="Genomic_DNA"/>
</dbReference>
<dbReference type="Gene3D" id="3.40.50.720">
    <property type="entry name" value="NAD(P)-binding Rossmann-like Domain"/>
    <property type="match status" value="1"/>
</dbReference>
<evidence type="ECO:0000256" key="4">
    <source>
        <dbReference type="ARBA" id="ARBA00022833"/>
    </source>
</evidence>
<dbReference type="PROSITE" id="PS00059">
    <property type="entry name" value="ADH_ZINC"/>
    <property type="match status" value="1"/>
</dbReference>
<dbReference type="CDD" id="cd05285">
    <property type="entry name" value="sorbitol_DH"/>
    <property type="match status" value="1"/>
</dbReference>
<name>A0A1Q3AGN5_ZYGRO</name>
<dbReference type="GO" id="GO:0006062">
    <property type="term" value="P:sorbitol catabolic process"/>
    <property type="evidence" value="ECO:0007669"/>
    <property type="project" value="TreeGrafter"/>
</dbReference>
<evidence type="ECO:0000256" key="5">
    <source>
        <dbReference type="ARBA" id="ARBA00023002"/>
    </source>
</evidence>
<comment type="caution">
    <text evidence="9">The sequence shown here is derived from an EMBL/GenBank/DDBJ whole genome shotgun (WGS) entry which is preliminary data.</text>
</comment>
<evidence type="ECO:0000259" key="8">
    <source>
        <dbReference type="SMART" id="SM00829"/>
    </source>
</evidence>
<comment type="similarity">
    <text evidence="2 7">Belongs to the zinc-containing alcohol dehydrogenase family.</text>
</comment>
<dbReference type="FunFam" id="3.40.50.720:FF:000068">
    <property type="entry name" value="Sorbitol dehydrogenase"/>
    <property type="match status" value="1"/>
</dbReference>